<proteinExistence type="predicted"/>
<dbReference type="PANTHER" id="PTHR33525">
    <property type="match status" value="1"/>
</dbReference>
<reference evidence="2 3" key="1">
    <citation type="journal article" date="2011" name="Front. Microbiol.">
        <title>Genomic signatures of strain selection and enhancement in Bacillus atrophaeus var. globigii, a historical biowarfare simulant.</title>
        <authorList>
            <person name="Gibbons H.S."/>
            <person name="Broomall S.M."/>
            <person name="McNew L.A."/>
            <person name="Daligault H."/>
            <person name="Chapman C."/>
            <person name="Bruce D."/>
            <person name="Karavis M."/>
            <person name="Krepps M."/>
            <person name="McGregor P.A."/>
            <person name="Hong C."/>
            <person name="Park K.H."/>
            <person name="Akmal A."/>
            <person name="Feldman A."/>
            <person name="Lin J.S."/>
            <person name="Chang W.E."/>
            <person name="Higgs B.W."/>
            <person name="Demirev P."/>
            <person name="Lindquist J."/>
            <person name="Liem A."/>
            <person name="Fochler E."/>
            <person name="Read T.D."/>
            <person name="Tapia R."/>
            <person name="Johnson S."/>
            <person name="Bishop-Lilly K.A."/>
            <person name="Detter C."/>
            <person name="Han C."/>
            <person name="Sozhamannan S."/>
            <person name="Rosenzweig C.N."/>
            <person name="Skowronski E.W."/>
        </authorList>
    </citation>
    <scope>NUCLEOTIDE SEQUENCE [LARGE SCALE GENOMIC DNA]</scope>
    <source>
        <strain evidence="2 3">AIT1</strain>
    </source>
</reference>
<feature type="domain" description="HDOD" evidence="1">
    <location>
        <begin position="106"/>
        <end position="322"/>
    </location>
</feature>
<evidence type="ECO:0000313" key="3">
    <source>
        <dbReference type="Proteomes" id="UP000286976"/>
    </source>
</evidence>
<dbReference type="PROSITE" id="PS51833">
    <property type="entry name" value="HDOD"/>
    <property type="match status" value="1"/>
</dbReference>
<sequence length="392" mass="44961">MDYQQFKALCESPDSSELARLDKLFNSLLISFSFARREERGEVPEEESAVLSRELLDIEQRRQDERDRRRASQTYLREAMSDELHERIYTALIDLLNEPERIHTRALNLSPESIELLDVLFARASSMKTIEETIKSLPWLCEDLIKMVNGPAFVNASDQRRVKVATITNALRFIGMDDLRLLVPVFCLRRWIPQSMEPFNLCRGKIRKSALSTGVAAQVIAEESGVVEPSKAFVVGLMHDLGKASLVRLYSLLFEDIQHAFLTELRYGNNSKRYNALLELRPSAHFLRDLNLHLSGRFASALFSEFELKYIPFHAVYTELNKAKSLQDFTGMGLTLYQAQRYSLFRTLYSEKLASSQDGKRLCAEAELSQRTLEALRSVNLKRLKLSRGAVR</sequence>
<dbReference type="PANTHER" id="PTHR33525:SF4">
    <property type="entry name" value="CYCLIC DI-GMP PHOSPHODIESTERASE CDGJ"/>
    <property type="match status" value="1"/>
</dbReference>
<dbReference type="Pfam" id="PF08668">
    <property type="entry name" value="HDOD"/>
    <property type="match status" value="1"/>
</dbReference>
<dbReference type="OrthoDB" id="6233174at2"/>
<dbReference type="Gene3D" id="1.10.3210.10">
    <property type="entry name" value="Hypothetical protein af1432"/>
    <property type="match status" value="1"/>
</dbReference>
<protein>
    <recommendedName>
        <fullName evidence="1">HDOD domain-containing protein</fullName>
    </recommendedName>
</protein>
<dbReference type="AlphaFoldDB" id="A0A432WYP4"/>
<comment type="caution">
    <text evidence="2">The sequence shown here is derived from an EMBL/GenBank/DDBJ whole genome shotgun (WGS) entry which is preliminary data.</text>
</comment>
<accession>A0A432WYP4</accession>
<keyword evidence="3" id="KW-1185">Reference proteome</keyword>
<evidence type="ECO:0000313" key="2">
    <source>
        <dbReference type="EMBL" id="RUO38914.1"/>
    </source>
</evidence>
<dbReference type="RefSeq" id="WP_126758026.1">
    <property type="nucleotide sequence ID" value="NZ_PIPQ01000008.1"/>
</dbReference>
<dbReference type="SUPFAM" id="SSF109604">
    <property type="entry name" value="HD-domain/PDEase-like"/>
    <property type="match status" value="1"/>
</dbReference>
<organism evidence="2 3">
    <name type="scientific">Aliidiomarina taiwanensis</name>
    <dbReference type="NCBI Taxonomy" id="946228"/>
    <lineage>
        <taxon>Bacteria</taxon>
        <taxon>Pseudomonadati</taxon>
        <taxon>Pseudomonadota</taxon>
        <taxon>Gammaproteobacteria</taxon>
        <taxon>Alteromonadales</taxon>
        <taxon>Idiomarinaceae</taxon>
        <taxon>Aliidiomarina</taxon>
    </lineage>
</organism>
<dbReference type="EMBL" id="PIPQ01000008">
    <property type="protein sequence ID" value="RUO38914.1"/>
    <property type="molecule type" value="Genomic_DNA"/>
</dbReference>
<dbReference type="Proteomes" id="UP000286976">
    <property type="component" value="Unassembled WGS sequence"/>
</dbReference>
<dbReference type="InterPro" id="IPR013976">
    <property type="entry name" value="HDOD"/>
</dbReference>
<gene>
    <name evidence="2" type="ORF">CWE15_10450</name>
</gene>
<name>A0A432WYP4_9GAMM</name>
<evidence type="ECO:0000259" key="1">
    <source>
        <dbReference type="PROSITE" id="PS51833"/>
    </source>
</evidence>
<dbReference type="InterPro" id="IPR052340">
    <property type="entry name" value="RNase_Y/CdgJ"/>
</dbReference>